<protein>
    <recommendedName>
        <fullName evidence="4">PB1 domain-containing protein</fullName>
    </recommendedName>
</protein>
<accession>A0ABQ9L8N2</accession>
<evidence type="ECO:0000313" key="3">
    <source>
        <dbReference type="Proteomes" id="UP001174677"/>
    </source>
</evidence>
<evidence type="ECO:0000256" key="1">
    <source>
        <dbReference type="SAM" id="MobiDB-lite"/>
    </source>
</evidence>
<feature type="region of interest" description="Disordered" evidence="1">
    <location>
        <begin position="213"/>
        <end position="234"/>
    </location>
</feature>
<evidence type="ECO:0008006" key="4">
    <source>
        <dbReference type="Google" id="ProtNLM"/>
    </source>
</evidence>
<comment type="caution">
    <text evidence="2">The sequence shown here is derived from an EMBL/GenBank/DDBJ whole genome shotgun (WGS) entry which is preliminary data.</text>
</comment>
<evidence type="ECO:0000313" key="2">
    <source>
        <dbReference type="EMBL" id="KAJ9162980.1"/>
    </source>
</evidence>
<sequence>MFDIAACFVKFVAGNGLSVEDDDDLMLVFELYKDSRRLPLVVSVKNGLICTELPSEDKGSNVANAGNELPGENVTNVGNELPSENVSKVGNVINGLGTQGSTPDNVERDMSMNTMGSGMAINIREKGRSLPLRGRGSNVSMRGRGSSVSIRGRGNSVSMRGSGSSVSMRGRGEKTNVLPDGEFENEISLTEIEDNGDYPKEVMFDNAISTKESNEDFVLDDSEDDGLSNYASDN</sequence>
<feature type="compositionally biased region" description="Low complexity" evidence="1">
    <location>
        <begin position="133"/>
        <end position="169"/>
    </location>
</feature>
<keyword evidence="3" id="KW-1185">Reference proteome</keyword>
<feature type="region of interest" description="Disordered" evidence="1">
    <location>
        <begin position="130"/>
        <end position="182"/>
    </location>
</feature>
<dbReference type="Proteomes" id="UP001174677">
    <property type="component" value="Chromosome 13"/>
</dbReference>
<proteinExistence type="predicted"/>
<dbReference type="EMBL" id="JARPOI010000013">
    <property type="protein sequence ID" value="KAJ9162980.1"/>
    <property type="molecule type" value="Genomic_DNA"/>
</dbReference>
<gene>
    <name evidence="2" type="ORF">P3X46_022705</name>
</gene>
<reference evidence="2" key="1">
    <citation type="journal article" date="2023" name="Plant Biotechnol. J.">
        <title>Chromosome-level wild Hevea brasiliensis genome provides new tools for genomic-assisted breeding and valuable loci to elevate rubber yield.</title>
        <authorList>
            <person name="Cheng H."/>
            <person name="Song X."/>
            <person name="Hu Y."/>
            <person name="Wu T."/>
            <person name="Yang Q."/>
            <person name="An Z."/>
            <person name="Feng S."/>
            <person name="Deng Z."/>
            <person name="Wu W."/>
            <person name="Zeng X."/>
            <person name="Tu M."/>
            <person name="Wang X."/>
            <person name="Huang H."/>
        </authorList>
    </citation>
    <scope>NUCLEOTIDE SEQUENCE</scope>
    <source>
        <strain evidence="2">MT/VB/25A 57/8</strain>
    </source>
</reference>
<organism evidence="2 3">
    <name type="scientific">Hevea brasiliensis</name>
    <name type="common">Para rubber tree</name>
    <name type="synonym">Siphonia brasiliensis</name>
    <dbReference type="NCBI Taxonomy" id="3981"/>
    <lineage>
        <taxon>Eukaryota</taxon>
        <taxon>Viridiplantae</taxon>
        <taxon>Streptophyta</taxon>
        <taxon>Embryophyta</taxon>
        <taxon>Tracheophyta</taxon>
        <taxon>Spermatophyta</taxon>
        <taxon>Magnoliopsida</taxon>
        <taxon>eudicotyledons</taxon>
        <taxon>Gunneridae</taxon>
        <taxon>Pentapetalae</taxon>
        <taxon>rosids</taxon>
        <taxon>fabids</taxon>
        <taxon>Malpighiales</taxon>
        <taxon>Euphorbiaceae</taxon>
        <taxon>Crotonoideae</taxon>
        <taxon>Micrandreae</taxon>
        <taxon>Hevea</taxon>
    </lineage>
</organism>
<name>A0ABQ9L8N2_HEVBR</name>
<feature type="compositionally biased region" description="Acidic residues" evidence="1">
    <location>
        <begin position="215"/>
        <end position="226"/>
    </location>
</feature>